<keyword evidence="1" id="KW-0732">Signal</keyword>
<feature type="chain" id="PRO_5036225639" description="Chlorophyllase" evidence="1">
    <location>
        <begin position="19"/>
        <end position="329"/>
    </location>
</feature>
<dbReference type="Proteomes" id="UP000663868">
    <property type="component" value="Unassembled WGS sequence"/>
</dbReference>
<sequence length="329" mass="36542">MFFALSILFLTTICFSSAGKIDHWSVGNIIITDPTIRFRLDIYSPTTPGSYPVLIYLPGLAGLVPSTFYTTMVTTIAQQNVILIGISKIENIKPEKISIHIATFLEWIIKPNDGATRLFAEHKAVKDVLPNMDRLGFLTHSSAAHSLGQYLNTTCGPLKLIIMMNPVDGIDPFGIVQDFITHPPTPLPFRTPTLIISAGLDNVSVGKKTPACAPNNISNDRWYRSLYGPTFLINITDYGHADNLDEPFHEASKLMCTSCKGSICHFSQYKTDEATLITSFVHAVFNRDLQQLQIIKNPQVYLQSHVLNKYDLHGYNYTFGGPGGFCTHD</sequence>
<dbReference type="SUPFAM" id="SSF53474">
    <property type="entry name" value="alpha/beta-Hydrolases"/>
    <property type="match status" value="1"/>
</dbReference>
<dbReference type="Pfam" id="PF07224">
    <property type="entry name" value="Chlorophyllase"/>
    <property type="match status" value="1"/>
</dbReference>
<dbReference type="EMBL" id="CAJOBB010001375">
    <property type="protein sequence ID" value="CAF3848493.1"/>
    <property type="molecule type" value="Genomic_DNA"/>
</dbReference>
<dbReference type="Proteomes" id="UP000663860">
    <property type="component" value="Unassembled WGS sequence"/>
</dbReference>
<proteinExistence type="predicted"/>
<dbReference type="PANTHER" id="PTHR33428:SF14">
    <property type="entry name" value="CARBOXYLESTERASE TYPE B DOMAIN-CONTAINING PROTEIN"/>
    <property type="match status" value="1"/>
</dbReference>
<gene>
    <name evidence="2" type="ORF">IZO911_LOCUS24164</name>
    <name evidence="3" type="ORF">KXQ929_LOCUS19956</name>
</gene>
<evidence type="ECO:0000313" key="3">
    <source>
        <dbReference type="EMBL" id="CAF3848493.1"/>
    </source>
</evidence>
<dbReference type="InterPro" id="IPR017395">
    <property type="entry name" value="Chlorophyllase-like"/>
</dbReference>
<accession>A0A814QLY9</accession>
<dbReference type="Gene3D" id="3.40.50.1820">
    <property type="entry name" value="alpha/beta hydrolase"/>
    <property type="match status" value="1"/>
</dbReference>
<dbReference type="InterPro" id="IPR029058">
    <property type="entry name" value="AB_hydrolase_fold"/>
</dbReference>
<dbReference type="AlphaFoldDB" id="A0A814QLY9"/>
<comment type="caution">
    <text evidence="2">The sequence shown here is derived from an EMBL/GenBank/DDBJ whole genome shotgun (WGS) entry which is preliminary data.</text>
</comment>
<evidence type="ECO:0000313" key="2">
    <source>
        <dbReference type="EMBL" id="CAF1121409.1"/>
    </source>
</evidence>
<feature type="signal peptide" evidence="1">
    <location>
        <begin position="1"/>
        <end position="18"/>
    </location>
</feature>
<evidence type="ECO:0000256" key="1">
    <source>
        <dbReference type="SAM" id="SignalP"/>
    </source>
</evidence>
<name>A0A814QLY9_9BILA</name>
<reference evidence="2" key="1">
    <citation type="submission" date="2021-02" db="EMBL/GenBank/DDBJ databases">
        <authorList>
            <person name="Nowell W R."/>
        </authorList>
    </citation>
    <scope>NUCLEOTIDE SEQUENCE</scope>
</reference>
<protein>
    <recommendedName>
        <fullName evidence="5">Chlorophyllase</fullName>
    </recommendedName>
</protein>
<dbReference type="PANTHER" id="PTHR33428">
    <property type="entry name" value="CHLOROPHYLLASE-2, CHLOROPLASTIC"/>
    <property type="match status" value="1"/>
</dbReference>
<dbReference type="EMBL" id="CAJNOE010000288">
    <property type="protein sequence ID" value="CAF1121409.1"/>
    <property type="molecule type" value="Genomic_DNA"/>
</dbReference>
<evidence type="ECO:0008006" key="5">
    <source>
        <dbReference type="Google" id="ProtNLM"/>
    </source>
</evidence>
<evidence type="ECO:0000313" key="4">
    <source>
        <dbReference type="Proteomes" id="UP000663860"/>
    </source>
</evidence>
<organism evidence="2 4">
    <name type="scientific">Adineta steineri</name>
    <dbReference type="NCBI Taxonomy" id="433720"/>
    <lineage>
        <taxon>Eukaryota</taxon>
        <taxon>Metazoa</taxon>
        <taxon>Spiralia</taxon>
        <taxon>Gnathifera</taxon>
        <taxon>Rotifera</taxon>
        <taxon>Eurotatoria</taxon>
        <taxon>Bdelloidea</taxon>
        <taxon>Adinetida</taxon>
        <taxon>Adinetidae</taxon>
        <taxon>Adineta</taxon>
    </lineage>
</organism>